<comment type="caution">
    <text evidence="1">The sequence shown here is derived from an EMBL/GenBank/DDBJ whole genome shotgun (WGS) entry which is preliminary data.</text>
</comment>
<keyword evidence="2" id="KW-1185">Reference proteome</keyword>
<sequence length="301" mass="31873">MKLKLTRRQFGQVAAATTVAAAVGTLINRTVAQTPPVVILGVSDSVPSTDDSLTPEVDSTEDIDEIANITVTSILRPIVVQSLVLATGVKTTTLTTAPILEPGEQLSGFAALKDGTLVVSTNTFGKNAVQPTRLIILGASPRTVTVSEIKRQEALLSLLTRRDGSLGGIVGKKNGTPPLTIVTINLQNGEITEENKLPGNLRVTSAAECPDGNLYGIVTERRGETNLELIDKGKGQTTPLSFNSQPWNSGFSGLVCSSSNQLIALGARRYESPKYLHTIDKNSGVITRLTDFDVATIAIQI</sequence>
<organism evidence="1 2">
    <name type="scientific">Iningainema tapete BLCC-T55</name>
    <dbReference type="NCBI Taxonomy" id="2748662"/>
    <lineage>
        <taxon>Bacteria</taxon>
        <taxon>Bacillati</taxon>
        <taxon>Cyanobacteriota</taxon>
        <taxon>Cyanophyceae</taxon>
        <taxon>Nostocales</taxon>
        <taxon>Scytonemataceae</taxon>
        <taxon>Iningainema tapete</taxon>
    </lineage>
</organism>
<dbReference type="EMBL" id="JACXAE010000083">
    <property type="protein sequence ID" value="MBD2775591.1"/>
    <property type="molecule type" value="Genomic_DNA"/>
</dbReference>
<dbReference type="PROSITE" id="PS51318">
    <property type="entry name" value="TAT"/>
    <property type="match status" value="1"/>
</dbReference>
<reference evidence="1" key="1">
    <citation type="submission" date="2020-09" db="EMBL/GenBank/DDBJ databases">
        <title>Iningainema tapete sp. nov. (Scytonemataceae, Cyanobacteria) from greenhouses in central Florida (USA) produces two types of nodularin with biosynthetic potential for microcystin-LR and anabaenopeptins.</title>
        <authorList>
            <person name="Berthold D.E."/>
            <person name="Lefler F.W."/>
            <person name="Huang I.-S."/>
            <person name="Abdulla H."/>
            <person name="Zimba P.V."/>
            <person name="Laughinghouse H.D. IV."/>
        </authorList>
    </citation>
    <scope>NUCLEOTIDE SEQUENCE</scope>
    <source>
        <strain evidence="1">BLCCT55</strain>
    </source>
</reference>
<evidence type="ECO:0000313" key="1">
    <source>
        <dbReference type="EMBL" id="MBD2775591.1"/>
    </source>
</evidence>
<name>A0A8J7C967_9CYAN</name>
<protein>
    <submittedName>
        <fullName evidence="1">Uncharacterized protein</fullName>
    </submittedName>
</protein>
<dbReference type="RefSeq" id="WP_190834202.1">
    <property type="nucleotide sequence ID" value="NZ_CAWPPI010000083.1"/>
</dbReference>
<proteinExistence type="predicted"/>
<accession>A0A8J7C967</accession>
<dbReference type="SUPFAM" id="SSF69322">
    <property type="entry name" value="Tricorn protease domain 2"/>
    <property type="match status" value="1"/>
</dbReference>
<dbReference type="Proteomes" id="UP000629098">
    <property type="component" value="Unassembled WGS sequence"/>
</dbReference>
<evidence type="ECO:0000313" key="2">
    <source>
        <dbReference type="Proteomes" id="UP000629098"/>
    </source>
</evidence>
<dbReference type="AlphaFoldDB" id="A0A8J7C967"/>
<dbReference type="InterPro" id="IPR006311">
    <property type="entry name" value="TAT_signal"/>
</dbReference>
<gene>
    <name evidence="1" type="ORF">ICL16_26920</name>
</gene>